<feature type="compositionally biased region" description="Low complexity" evidence="1">
    <location>
        <begin position="467"/>
        <end position="482"/>
    </location>
</feature>
<feature type="compositionally biased region" description="Polar residues" evidence="1">
    <location>
        <begin position="753"/>
        <end position="785"/>
    </location>
</feature>
<feature type="compositionally biased region" description="Low complexity" evidence="1">
    <location>
        <begin position="1197"/>
        <end position="1208"/>
    </location>
</feature>
<feature type="compositionally biased region" description="Polar residues" evidence="1">
    <location>
        <begin position="1570"/>
        <end position="1586"/>
    </location>
</feature>
<feature type="compositionally biased region" description="Low complexity" evidence="1">
    <location>
        <begin position="324"/>
        <end position="337"/>
    </location>
</feature>
<feature type="compositionally biased region" description="Polar residues" evidence="1">
    <location>
        <begin position="47"/>
        <end position="68"/>
    </location>
</feature>
<feature type="compositionally biased region" description="Polar residues" evidence="1">
    <location>
        <begin position="1007"/>
        <end position="1043"/>
    </location>
</feature>
<feature type="compositionally biased region" description="Polar residues" evidence="1">
    <location>
        <begin position="296"/>
        <end position="317"/>
    </location>
</feature>
<feature type="compositionally biased region" description="Low complexity" evidence="1">
    <location>
        <begin position="716"/>
        <end position="726"/>
    </location>
</feature>
<feature type="compositionally biased region" description="Low complexity" evidence="1">
    <location>
        <begin position="1114"/>
        <end position="1130"/>
    </location>
</feature>
<feature type="compositionally biased region" description="Low complexity" evidence="1">
    <location>
        <begin position="968"/>
        <end position="978"/>
    </location>
</feature>
<feature type="compositionally biased region" description="Polar residues" evidence="1">
    <location>
        <begin position="1457"/>
        <end position="1522"/>
    </location>
</feature>
<feature type="region of interest" description="Disordered" evidence="1">
    <location>
        <begin position="742"/>
        <end position="979"/>
    </location>
</feature>
<feature type="compositionally biased region" description="Polar residues" evidence="1">
    <location>
        <begin position="1529"/>
        <end position="1545"/>
    </location>
</feature>
<feature type="region of interest" description="Disordered" evidence="1">
    <location>
        <begin position="641"/>
        <end position="728"/>
    </location>
</feature>
<keyword evidence="3" id="KW-1185">Reference proteome</keyword>
<feature type="compositionally biased region" description="Polar residues" evidence="1">
    <location>
        <begin position="681"/>
        <end position="700"/>
    </location>
</feature>
<feature type="compositionally biased region" description="Polar residues" evidence="1">
    <location>
        <begin position="1758"/>
        <end position="1769"/>
    </location>
</feature>
<feature type="compositionally biased region" description="Basic and acidic residues" evidence="1">
    <location>
        <begin position="1669"/>
        <end position="1678"/>
    </location>
</feature>
<evidence type="ECO:0000313" key="2">
    <source>
        <dbReference type="EMBL" id="ODV86661.1"/>
    </source>
</evidence>
<feature type="compositionally biased region" description="Gly residues" evidence="1">
    <location>
        <begin position="875"/>
        <end position="889"/>
    </location>
</feature>
<feature type="compositionally biased region" description="Low complexity" evidence="1">
    <location>
        <begin position="853"/>
        <end position="866"/>
    </location>
</feature>
<dbReference type="OrthoDB" id="3995626at2759"/>
<feature type="compositionally biased region" description="Polar residues" evidence="1">
    <location>
        <begin position="1364"/>
        <end position="1379"/>
    </location>
</feature>
<feature type="compositionally biased region" description="Gly residues" evidence="1">
    <location>
        <begin position="1246"/>
        <end position="1266"/>
    </location>
</feature>
<feature type="compositionally biased region" description="Low complexity" evidence="1">
    <location>
        <begin position="1311"/>
        <end position="1325"/>
    </location>
</feature>
<feature type="compositionally biased region" description="Gly residues" evidence="1">
    <location>
        <begin position="1071"/>
        <end position="1090"/>
    </location>
</feature>
<feature type="compositionally biased region" description="Polar residues" evidence="1">
    <location>
        <begin position="900"/>
        <end position="952"/>
    </location>
</feature>
<feature type="compositionally biased region" description="Low complexity" evidence="1">
    <location>
        <begin position="1215"/>
        <end position="1226"/>
    </location>
</feature>
<name>A0A1E4T4L0_9ASCO</name>
<feature type="compositionally biased region" description="Polar residues" evidence="1">
    <location>
        <begin position="399"/>
        <end position="452"/>
    </location>
</feature>
<protein>
    <submittedName>
        <fullName evidence="2">Uncharacterized protein</fullName>
    </submittedName>
</protein>
<feature type="compositionally biased region" description="Gly residues" evidence="1">
    <location>
        <begin position="1148"/>
        <end position="1162"/>
    </location>
</feature>
<feature type="compositionally biased region" description="Polar residues" evidence="1">
    <location>
        <begin position="1602"/>
        <end position="1630"/>
    </location>
</feature>
<feature type="compositionally biased region" description="Polar residues" evidence="1">
    <location>
        <begin position="1637"/>
        <end position="1646"/>
    </location>
</feature>
<feature type="compositionally biased region" description="Polar residues" evidence="1">
    <location>
        <begin position="648"/>
        <end position="673"/>
    </location>
</feature>
<feature type="compositionally biased region" description="Basic and acidic residues" evidence="1">
    <location>
        <begin position="1771"/>
        <end position="1785"/>
    </location>
</feature>
<proteinExistence type="predicted"/>
<dbReference type="EMBL" id="KV453849">
    <property type="protein sequence ID" value="ODV86661.1"/>
    <property type="molecule type" value="Genomic_DNA"/>
</dbReference>
<feature type="compositionally biased region" description="Gly residues" evidence="1">
    <location>
        <begin position="1699"/>
        <end position="1735"/>
    </location>
</feature>
<evidence type="ECO:0000313" key="3">
    <source>
        <dbReference type="Proteomes" id="UP000094801"/>
    </source>
</evidence>
<sequence length="1812" mass="183608">MAEFKTKNTQSSKTGHLTDQQQRQSQPGILSGTEKSTESIPRYTGSAVPSNTDDYHQSGTTSKQYTTSRNDEYDTSPTLRPSEEGKFDNEASGDQQGGSSLKGKLMNAIGLGGESSPVKQHRKSSSYDGEYLPSKDASKNTATTSELASHLNKSSQGTTAPGTLPENNNQNIKYSSMVDPVLEEGDVEKSTKNIKQLRRGSGTYNQQNESPLDDSNRHTGSGSHSAEQGTKKHLSSANQQSDQHHSNQHSEYGTGAGTGAGAGVGAGVGAGAGAGTGAGRGYSSSHKEETPLFKSQEGNYTSGIGSERAQPSANYSSGVGEETGNQSGQYSSGVGSQTDRNTGGYTAGVGSGHYSHDHQTSTSSSGAKGAAGGGIVGAIAGMLGGKKNSSTNEDEYYQSGDQASGSAGNDQFGKNQGSYAGTTDLSSQTAPSSSTYNQSGKFNQNQGYQTGQGLEKGASTQHDHHSTSTGAAAGAGTAYLASKNADKNTKQQSTTSQGRSEKYPTSSTHGKSLFYINKNQNSDKRGEFSDETSIYSDQSVAHKNLAYDIPQTETYLDDDIANANFNRTTSDNVDRIAVHDKQPIDTKTHKEYDYEKLVKKDLNEHSGQYSNTEGLKNQSGHSTAAGTGALATGGAGAGYLGSKHDKSTTQSQGDNYTSGIGSERAQPSANYSSGVGEETGHQSGQYTSGVGSQTDRNTGGYTAGVGSGDYSAGHQTSTSSSGAKDAAGGGIIGAVVGAITGKKRTSSAGEAGSPTTSTGAQKSGYETNDPSSGNYTSTSKTTEGSNFDGAYAVPGGMNYPNIDQSNLSTRGDDTTTRTSLDPALRGNTKSSNTGVSGKQGYEKSSDKYQNLAGQSGQSGQSGLHSSTEGHHGHSGAAGTGAPAAGGAGAGYLASKHDKSTSQSQGDNYTSGIGSERAQPSANYSSGVGEETGNQSGQYTSGVGSQTDRNTGGYTAGVGSGDYPAGHQTSTSSSGAKDAAGGGIIGAVVGAITGKKNSSSNDDEYYQSGDQSSGVNKSTSYDQFAQSQGGNFAGTDSSAYNKSGNHGDYNQGYQGLEKDASTQHGKHSTGTGAVGGAALGSGVGYAAGSGSGSSHPSSSTYKDPGNQGYNSGNVGHQQSQQGYYKGQQQGQDFGRGESTQHGKHSTSGAVGGAAIGSGVGYATGSGSNTSGHHSSSTNHQSGKLGDQEQYLGTAIDPSSSSYNQSGNKSGEYEKFGSQGQQQGYSSGQGLGKESSTQHGKHSTTTGAVGGAAVGSGVGYAAGTGSGSGSHPSSSTQNQSGKLGGQDQYLGTAKDPSMLAAPTSAHNQSSQPSGNYNQSQGYQSGQGLDKSSSTQHGKHSTATGAVGGAAVGAGAGYAAGNTSSGKTPKSNDSKNVASTADSKSSPKSSSGKKFGIIPTKKKSNDASEVQRGTVYKDVHNENLYARDNVPHHKVAKDANAEGLTQTDDNSKLFYDPPDQGSNIQGARGTHGQTYSGSGTQRGTADPANYSNIPGTKTLGQKGSTVDPSAQSYGTGSHQQTTNLGQVDDKYANQSQSQYQGADQSTHQGLGKGTGAAIGAGAGLGAGSLAGNRSGTSGQQYDSSTSNQYAGGADQSGFYHGGNEGQTRSSQKPTTSTSQGYTSQKPTTSTSQRYAGDKYSSGSSTQRDANQAYVGKAPGGVTHEQTPASRYANKDSRHDDQVLEGGFSDPEAYHQGKSGNVSGSGVGTATGAGVGAGTGAGVGAGTGAGVGSSTGTGVGADNPYLSKDDNDLAKKAASAAGNPNFNSGTASGTKEARYGETSETRILDNDEFEGAEGKGKESLGHKIKKVFKSGS</sequence>
<feature type="compositionally biased region" description="Polar residues" evidence="1">
    <location>
        <begin position="606"/>
        <end position="622"/>
    </location>
</feature>
<evidence type="ECO:0000256" key="1">
    <source>
        <dbReference type="SAM" id="MobiDB-lite"/>
    </source>
</evidence>
<reference evidence="3" key="1">
    <citation type="submission" date="2016-04" db="EMBL/GenBank/DDBJ databases">
        <title>Comparative genomics of biotechnologically important yeasts.</title>
        <authorList>
            <consortium name="DOE Joint Genome Institute"/>
            <person name="Riley R."/>
            <person name="Haridas S."/>
            <person name="Wolfe K.H."/>
            <person name="Lopes M.R."/>
            <person name="Hittinger C.T."/>
            <person name="Goker M."/>
            <person name="Salamov A."/>
            <person name="Wisecaver J."/>
            <person name="Long T.M."/>
            <person name="Aerts A.L."/>
            <person name="Barry K."/>
            <person name="Choi C."/>
            <person name="Clum A."/>
            <person name="Coughlan A.Y."/>
            <person name="Deshpande S."/>
            <person name="Douglass A.P."/>
            <person name="Hanson S.J."/>
            <person name="Klenk H.-P."/>
            <person name="Labutti K."/>
            <person name="Lapidus A."/>
            <person name="Lindquist E."/>
            <person name="Lipzen A."/>
            <person name="Meier-Kolthoff J.P."/>
            <person name="Ohm R.A."/>
            <person name="Otillar R.P."/>
            <person name="Pangilinan J."/>
            <person name="Peng Y."/>
            <person name="Rokas A."/>
            <person name="Rosa C.A."/>
            <person name="Scheuner C."/>
            <person name="Sibirny A.A."/>
            <person name="Slot J.C."/>
            <person name="Stielow J.B."/>
            <person name="Sun H."/>
            <person name="Kurtzman C.P."/>
            <person name="Blackwell M."/>
            <person name="Grigoriev I.V."/>
            <person name="Jeffries T.W."/>
        </authorList>
    </citation>
    <scope>NUCLEOTIDE SEQUENCE [LARGE SCALE GENOMIC DNA]</scope>
    <source>
        <strain evidence="3">NRRL YB-2248</strain>
    </source>
</reference>
<feature type="compositionally biased region" description="Gly residues" evidence="1">
    <location>
        <begin position="1343"/>
        <end position="1355"/>
    </location>
</feature>
<accession>A0A1E4T4L0</accession>
<feature type="compositionally biased region" description="Gly residues" evidence="1">
    <location>
        <begin position="254"/>
        <end position="280"/>
    </location>
</feature>
<feature type="region of interest" description="Disordered" evidence="1">
    <location>
        <begin position="606"/>
        <end position="629"/>
    </location>
</feature>
<feature type="region of interest" description="Disordered" evidence="1">
    <location>
        <begin position="993"/>
        <end position="1799"/>
    </location>
</feature>
<feature type="compositionally biased region" description="Polar residues" evidence="1">
    <location>
        <begin position="490"/>
        <end position="510"/>
    </location>
</feature>
<feature type="compositionally biased region" description="Polar residues" evidence="1">
    <location>
        <begin position="7"/>
        <end position="28"/>
    </location>
</feature>
<organism evidence="2 3">
    <name type="scientific">[Candida] arabinofermentans NRRL YB-2248</name>
    <dbReference type="NCBI Taxonomy" id="983967"/>
    <lineage>
        <taxon>Eukaryota</taxon>
        <taxon>Fungi</taxon>
        <taxon>Dikarya</taxon>
        <taxon>Ascomycota</taxon>
        <taxon>Saccharomycotina</taxon>
        <taxon>Pichiomycetes</taxon>
        <taxon>Pichiales</taxon>
        <taxon>Pichiaceae</taxon>
        <taxon>Ogataea</taxon>
        <taxon>Ogataea/Candida clade</taxon>
    </lineage>
</organism>
<feature type="region of interest" description="Disordered" evidence="1">
    <location>
        <begin position="1"/>
        <end position="530"/>
    </location>
</feature>
<dbReference type="Proteomes" id="UP000094801">
    <property type="component" value="Unassembled WGS sequence"/>
</dbReference>
<feature type="compositionally biased region" description="Low complexity" evidence="1">
    <location>
        <begin position="1380"/>
        <end position="1391"/>
    </location>
</feature>
<gene>
    <name evidence="2" type="ORF">CANARDRAFT_16177</name>
</gene>
<feature type="compositionally biased region" description="Low complexity" evidence="1">
    <location>
        <begin position="1163"/>
        <end position="1178"/>
    </location>
</feature>
<feature type="compositionally biased region" description="Polar residues" evidence="1">
    <location>
        <begin position="827"/>
        <end position="836"/>
    </location>
</feature>
<feature type="compositionally biased region" description="Polar residues" evidence="1">
    <location>
        <begin position="139"/>
        <end position="174"/>
    </location>
</feature>
<feature type="compositionally biased region" description="Polar residues" evidence="1">
    <location>
        <begin position="218"/>
        <end position="228"/>
    </location>
</feature>
<feature type="compositionally biased region" description="Gly residues" evidence="1">
    <location>
        <begin position="1547"/>
        <end position="1565"/>
    </location>
</feature>